<evidence type="ECO:0000256" key="2">
    <source>
        <dbReference type="ARBA" id="ARBA00022448"/>
    </source>
</evidence>
<sequence length="632" mass="65248">MATPRPIQPRTPAIVIVAGVFAALYLLFPVLALATRVPWADLGAILSEPDVQELLRLTLTAAALSTLITIAVGVPLAVWMQSMRRGSGFARLLVLLPLAMPPVVSGLALSAAIGNNGLLAPVLDALGWQFAFAFAGVVAAHVFISLPFVVVTVDAALRQQDREVTASAAGIGMSPGRILRSITLPTIAPAIATGAGLAFARSLGEFGTTITFAGSMPGKTRTVSLAVYLEREVDRDGAYALGAVLIILAILVLALAALPGLFRREPHPRPRPIAPLDPARLRCLTAPESGAEVEVEVDGVSTTFPRDRITAVVGPNGSGKSTLVGMIAGRLTGARVTVGGQRVDKQPAHRRGVVLLTQKPGLPRVAKVSGAVTMATRDPARTRELLNAAGLSSLHDLPVASLSGGQAAQVALVRALATRPRVLILDEPLAAIDVSSAARWRQLLRAAAADRTTLMVTHDPLDVAGLSDQLVALEAGRVSAAGDTGELLRVPPSDFIARISGLNRLTGVISEVKTDSVTVSNDNLTITGTLPEGVSASVGDGAVVTIAPEATVLRLPAATDPTESARNVWPGTVTALQAADVTTTRVAVDVGDGGLTVPVTSSSALSMGLEPGTKVQCVTKALSVRVHPRPTS</sequence>
<dbReference type="InterPro" id="IPR003593">
    <property type="entry name" value="AAA+_ATPase"/>
</dbReference>
<name>A0A097IFB9_9CORY</name>
<accession>A0A097IFB9</accession>
<dbReference type="Pfam" id="PF00528">
    <property type="entry name" value="BPD_transp_1"/>
    <property type="match status" value="1"/>
</dbReference>
<dbReference type="PANTHER" id="PTHR30183">
    <property type="entry name" value="MOLYBDENUM TRANSPORT SYSTEM PERMEASE PROTEIN MODB"/>
    <property type="match status" value="1"/>
</dbReference>
<dbReference type="InterPro" id="IPR035906">
    <property type="entry name" value="MetI-like_sf"/>
</dbReference>
<keyword evidence="8 11" id="KW-1133">Transmembrane helix</keyword>
<dbReference type="KEGG" id="cdo:CDOO_05875"/>
<dbReference type="GO" id="GO:0055085">
    <property type="term" value="P:transmembrane transport"/>
    <property type="evidence" value="ECO:0007669"/>
    <property type="project" value="InterPro"/>
</dbReference>
<dbReference type="SMART" id="SM00382">
    <property type="entry name" value="AAA"/>
    <property type="match status" value="1"/>
</dbReference>
<feature type="domain" description="ABC transporter" evidence="12">
    <location>
        <begin position="281"/>
        <end position="500"/>
    </location>
</feature>
<evidence type="ECO:0000313" key="15">
    <source>
        <dbReference type="EMBL" id="AIT60832.1"/>
    </source>
</evidence>
<dbReference type="InterPro" id="IPR000515">
    <property type="entry name" value="MetI-like"/>
</dbReference>
<dbReference type="OrthoDB" id="9774448at2"/>
<dbReference type="RefSeq" id="WP_018022201.1">
    <property type="nucleotide sequence ID" value="NZ_AQUX01000006.1"/>
</dbReference>
<evidence type="ECO:0000256" key="8">
    <source>
        <dbReference type="ARBA" id="ARBA00022989"/>
    </source>
</evidence>
<dbReference type="InterPro" id="IPR003439">
    <property type="entry name" value="ABC_transporter-like_ATP-bd"/>
</dbReference>
<comment type="similarity">
    <text evidence="11">Belongs to the binding-protein-dependent transport system permease family.</text>
</comment>
<evidence type="ECO:0000313" key="16">
    <source>
        <dbReference type="Proteomes" id="UP000029914"/>
    </source>
</evidence>
<dbReference type="SUPFAM" id="SSF50331">
    <property type="entry name" value="MOP-like"/>
    <property type="match status" value="1"/>
</dbReference>
<evidence type="ECO:0000256" key="1">
    <source>
        <dbReference type="ARBA" id="ARBA00004651"/>
    </source>
</evidence>
<dbReference type="EMBL" id="CP006764">
    <property type="protein sequence ID" value="AIT60832.1"/>
    <property type="molecule type" value="Genomic_DNA"/>
</dbReference>
<dbReference type="Gene3D" id="1.10.3720.10">
    <property type="entry name" value="MetI-like"/>
    <property type="match status" value="1"/>
</dbReference>
<dbReference type="InterPro" id="IPR008995">
    <property type="entry name" value="Mo/tungstate-bd_C_term_dom"/>
</dbReference>
<dbReference type="Gene3D" id="2.40.50.100">
    <property type="match status" value="1"/>
</dbReference>
<evidence type="ECO:0000256" key="3">
    <source>
        <dbReference type="ARBA" id="ARBA00022475"/>
    </source>
</evidence>
<dbReference type="Pfam" id="PF03459">
    <property type="entry name" value="TOBE"/>
    <property type="match status" value="1"/>
</dbReference>
<gene>
    <name evidence="15" type="ORF">CDOO_05875</name>
</gene>
<evidence type="ECO:0000256" key="5">
    <source>
        <dbReference type="ARBA" id="ARBA00022692"/>
    </source>
</evidence>
<dbReference type="eggNOG" id="COG3842">
    <property type="taxonomic scope" value="Bacteria"/>
</dbReference>
<dbReference type="PANTHER" id="PTHR30183:SF3">
    <property type="entry name" value="MOLYBDENUM TRANSPORT SYSTEM PERMEASE PROTEIN MODB"/>
    <property type="match status" value="1"/>
</dbReference>
<feature type="transmembrane region" description="Helical" evidence="11">
    <location>
        <begin position="238"/>
        <end position="262"/>
    </location>
</feature>
<dbReference type="Gene3D" id="3.40.50.300">
    <property type="entry name" value="P-loop containing nucleotide triphosphate hydrolases"/>
    <property type="match status" value="1"/>
</dbReference>
<dbReference type="Pfam" id="PF00005">
    <property type="entry name" value="ABC_tran"/>
    <property type="match status" value="1"/>
</dbReference>
<evidence type="ECO:0000256" key="10">
    <source>
        <dbReference type="PROSITE-ProRule" id="PRU01213"/>
    </source>
</evidence>
<feature type="transmembrane region" description="Helical" evidence="11">
    <location>
        <begin position="92"/>
        <end position="113"/>
    </location>
</feature>
<feature type="transmembrane region" description="Helical" evidence="11">
    <location>
        <begin position="12"/>
        <end position="34"/>
    </location>
</feature>
<dbReference type="STRING" id="558173.CDOO_05875"/>
<dbReference type="SUPFAM" id="SSF52540">
    <property type="entry name" value="P-loop containing nucleoside triphosphate hydrolases"/>
    <property type="match status" value="1"/>
</dbReference>
<dbReference type="InterPro" id="IPR027417">
    <property type="entry name" value="P-loop_NTPase"/>
</dbReference>
<comment type="subcellular location">
    <subcellularLocation>
        <location evidence="1 11">Cell membrane</location>
        <topology evidence="1 11">Multi-pass membrane protein</topology>
    </subcellularLocation>
</comment>
<keyword evidence="7" id="KW-0067">ATP-binding</keyword>
<dbReference type="PROSITE" id="PS51866">
    <property type="entry name" value="MOP"/>
    <property type="match status" value="1"/>
</dbReference>
<feature type="domain" description="ABC transmembrane type-1" evidence="13">
    <location>
        <begin position="55"/>
        <end position="257"/>
    </location>
</feature>
<dbReference type="PROSITE" id="PS50893">
    <property type="entry name" value="ABC_TRANSPORTER_2"/>
    <property type="match status" value="1"/>
</dbReference>
<evidence type="ECO:0000259" key="12">
    <source>
        <dbReference type="PROSITE" id="PS50893"/>
    </source>
</evidence>
<evidence type="ECO:0000259" key="13">
    <source>
        <dbReference type="PROSITE" id="PS50928"/>
    </source>
</evidence>
<evidence type="ECO:0000256" key="9">
    <source>
        <dbReference type="ARBA" id="ARBA00023136"/>
    </source>
</evidence>
<dbReference type="Proteomes" id="UP000029914">
    <property type="component" value="Chromosome"/>
</dbReference>
<dbReference type="GO" id="GO:0005524">
    <property type="term" value="F:ATP binding"/>
    <property type="evidence" value="ECO:0007669"/>
    <property type="project" value="UniProtKB-KW"/>
</dbReference>
<keyword evidence="4 10" id="KW-0500">Molybdenum</keyword>
<dbReference type="GO" id="GO:0016887">
    <property type="term" value="F:ATP hydrolysis activity"/>
    <property type="evidence" value="ECO:0007669"/>
    <property type="project" value="InterPro"/>
</dbReference>
<evidence type="ECO:0000259" key="14">
    <source>
        <dbReference type="PROSITE" id="PS51866"/>
    </source>
</evidence>
<keyword evidence="6" id="KW-0547">Nucleotide-binding</keyword>
<reference evidence="15 16" key="1">
    <citation type="submission" date="2013-09" db="EMBL/GenBank/DDBJ databases">
        <title>Complete genome sequence of Corynebacterium doosanense CAU 212(T) (=DSM 45436(T)), isolated from activated sludge.</title>
        <authorList>
            <person name="Schaffert L."/>
            <person name="Albersmeier A."/>
            <person name="Kalinowski J."/>
            <person name="Ruckert C."/>
        </authorList>
    </citation>
    <scope>NUCLEOTIDE SEQUENCE [LARGE SCALE GENOMIC DNA]</scope>
    <source>
        <strain evidence="15 16">CAU 212</strain>
    </source>
</reference>
<evidence type="ECO:0000256" key="7">
    <source>
        <dbReference type="ARBA" id="ARBA00022840"/>
    </source>
</evidence>
<proteinExistence type="inferred from homology"/>
<evidence type="ECO:0000256" key="4">
    <source>
        <dbReference type="ARBA" id="ARBA00022505"/>
    </source>
</evidence>
<keyword evidence="3" id="KW-1003">Cell membrane</keyword>
<evidence type="ECO:0000256" key="6">
    <source>
        <dbReference type="ARBA" id="ARBA00022741"/>
    </source>
</evidence>
<keyword evidence="2 11" id="KW-0813">Transport</keyword>
<protein>
    <submittedName>
        <fullName evidence="15">ABC transporter</fullName>
    </submittedName>
</protein>
<feature type="domain" description="Mop" evidence="14">
    <location>
        <begin position="562"/>
        <end position="628"/>
    </location>
</feature>
<keyword evidence="9 11" id="KW-0472">Membrane</keyword>
<dbReference type="CDD" id="cd06261">
    <property type="entry name" value="TM_PBP2"/>
    <property type="match status" value="1"/>
</dbReference>
<keyword evidence="5 11" id="KW-0812">Transmembrane</keyword>
<dbReference type="HOGENOM" id="CLU_016047_17_0_11"/>
<dbReference type="GO" id="GO:0005886">
    <property type="term" value="C:plasma membrane"/>
    <property type="evidence" value="ECO:0007669"/>
    <property type="project" value="UniProtKB-SubCell"/>
</dbReference>
<feature type="transmembrane region" description="Helical" evidence="11">
    <location>
        <begin position="133"/>
        <end position="157"/>
    </location>
</feature>
<dbReference type="InterPro" id="IPR004606">
    <property type="entry name" value="Mop_domain"/>
</dbReference>
<dbReference type="AlphaFoldDB" id="A0A097IFB9"/>
<organism evidence="15 16">
    <name type="scientific">Corynebacterium doosanense CAU 212 = DSM 45436</name>
    <dbReference type="NCBI Taxonomy" id="558173"/>
    <lineage>
        <taxon>Bacteria</taxon>
        <taxon>Bacillati</taxon>
        <taxon>Actinomycetota</taxon>
        <taxon>Actinomycetes</taxon>
        <taxon>Mycobacteriales</taxon>
        <taxon>Corynebacteriaceae</taxon>
        <taxon>Corynebacterium</taxon>
    </lineage>
</organism>
<dbReference type="PROSITE" id="PS50928">
    <property type="entry name" value="ABC_TM1"/>
    <property type="match status" value="1"/>
</dbReference>
<keyword evidence="16" id="KW-1185">Reference proteome</keyword>
<dbReference type="SUPFAM" id="SSF161098">
    <property type="entry name" value="MetI-like"/>
    <property type="match status" value="1"/>
</dbReference>
<feature type="transmembrane region" description="Helical" evidence="11">
    <location>
        <begin position="54"/>
        <end position="80"/>
    </location>
</feature>
<evidence type="ECO:0000256" key="11">
    <source>
        <dbReference type="RuleBase" id="RU363032"/>
    </source>
</evidence>
<dbReference type="InterPro" id="IPR005116">
    <property type="entry name" value="Transp-assoc_OB_typ1"/>
</dbReference>
<dbReference type="GO" id="GO:0015689">
    <property type="term" value="P:molybdate ion transport"/>
    <property type="evidence" value="ECO:0007669"/>
    <property type="project" value="InterPro"/>
</dbReference>
<dbReference type="eggNOG" id="COG4149">
    <property type="taxonomic scope" value="Bacteria"/>
</dbReference>